<protein>
    <submittedName>
        <fullName evidence="2">Uncharacterized protein</fullName>
    </submittedName>
</protein>
<keyword evidence="3" id="KW-1185">Reference proteome</keyword>
<accession>A0A0L6CQZ8</accession>
<dbReference type="OrthoDB" id="7743843at2"/>
<dbReference type="STRING" id="74031.SAMN04488077_103178"/>
<dbReference type="Proteomes" id="UP000037046">
    <property type="component" value="Unassembled WGS sequence"/>
</dbReference>
<gene>
    <name evidence="2" type="ORF">ROTO_32560</name>
</gene>
<keyword evidence="1" id="KW-0732">Signal</keyword>
<dbReference type="AlphaFoldDB" id="A0A0L6CQZ8"/>
<evidence type="ECO:0000313" key="3">
    <source>
        <dbReference type="Proteomes" id="UP000037046"/>
    </source>
</evidence>
<dbReference type="RefSeq" id="WP_152911695.1">
    <property type="nucleotide sequence ID" value="NZ_CP118494.1"/>
</dbReference>
<evidence type="ECO:0000256" key="1">
    <source>
        <dbReference type="SAM" id="SignalP"/>
    </source>
</evidence>
<organism evidence="2 3">
    <name type="scientific">Roseovarius tolerans</name>
    <dbReference type="NCBI Taxonomy" id="74031"/>
    <lineage>
        <taxon>Bacteria</taxon>
        <taxon>Pseudomonadati</taxon>
        <taxon>Pseudomonadota</taxon>
        <taxon>Alphaproteobacteria</taxon>
        <taxon>Rhodobacterales</taxon>
        <taxon>Roseobacteraceae</taxon>
        <taxon>Roseovarius</taxon>
    </lineage>
</organism>
<evidence type="ECO:0000313" key="2">
    <source>
        <dbReference type="EMBL" id="KNX40204.1"/>
    </source>
</evidence>
<comment type="caution">
    <text evidence="2">The sequence shown here is derived from an EMBL/GenBank/DDBJ whole genome shotgun (WGS) entry which is preliminary data.</text>
</comment>
<feature type="signal peptide" evidence="1">
    <location>
        <begin position="1"/>
        <end position="19"/>
    </location>
</feature>
<name>A0A0L6CQZ8_9RHOB</name>
<dbReference type="EMBL" id="LGVV01000063">
    <property type="protein sequence ID" value="KNX40204.1"/>
    <property type="molecule type" value="Genomic_DNA"/>
</dbReference>
<dbReference type="PATRIC" id="fig|74031.6.peg.3327"/>
<feature type="chain" id="PRO_5005563035" evidence="1">
    <location>
        <begin position="20"/>
        <end position="139"/>
    </location>
</feature>
<sequence length="139" mass="15258">MKWTMRLGFLALIAGPAFSETWTCQVPYDEVNGGGSVTIEDDRLVFVSDWPHREPEILKCIRSGPISECMSADLAVTGDGSASVFAKLYSIVWQRDGAPATITTRQPSAIFKEQKDGYAMNEVFPAIGYVFPVTDCKAD</sequence>
<proteinExistence type="predicted"/>
<reference evidence="3" key="1">
    <citation type="submission" date="2015-07" db="EMBL/GenBank/DDBJ databases">
        <title>Draft Genome Sequence of Roseovarius tolerans EL-164, a producer of N-Acylated Alanine Methyl Esters (NAMEs).</title>
        <authorList>
            <person name="Voget S."/>
            <person name="Bruns H."/>
            <person name="Wagner-Doebler I."/>
            <person name="Schulz S."/>
            <person name="Daniel R."/>
        </authorList>
    </citation>
    <scope>NUCLEOTIDE SEQUENCE [LARGE SCALE GENOMIC DNA]</scope>
    <source>
        <strain evidence="3">EL-164</strain>
    </source>
</reference>